<evidence type="ECO:0000256" key="1">
    <source>
        <dbReference type="ARBA" id="ARBA00023015"/>
    </source>
</evidence>
<evidence type="ECO:0000313" key="5">
    <source>
        <dbReference type="EMBL" id="EGC82722.1"/>
    </source>
</evidence>
<evidence type="ECO:0000313" key="6">
    <source>
        <dbReference type="Proteomes" id="UP000005286"/>
    </source>
</evidence>
<dbReference type="GO" id="GO:0003700">
    <property type="term" value="F:DNA-binding transcription factor activity"/>
    <property type="evidence" value="ECO:0007669"/>
    <property type="project" value="InterPro"/>
</dbReference>
<comment type="caution">
    <text evidence="5">The sequence shown here is derived from an EMBL/GenBank/DDBJ whole genome shotgun (WGS) entry which is preliminary data.</text>
</comment>
<dbReference type="RefSeq" id="WP_004833997.1">
    <property type="nucleotide sequence ID" value="NZ_AEXM01000008.1"/>
</dbReference>
<feature type="domain" description="HTH marR-type" evidence="4">
    <location>
        <begin position="1"/>
        <end position="136"/>
    </location>
</feature>
<evidence type="ECO:0000256" key="3">
    <source>
        <dbReference type="ARBA" id="ARBA00023163"/>
    </source>
</evidence>
<keyword evidence="3" id="KW-0804">Transcription</keyword>
<dbReference type="PANTHER" id="PTHR42756">
    <property type="entry name" value="TRANSCRIPTIONAL REGULATOR, MARR"/>
    <property type="match status" value="1"/>
</dbReference>
<dbReference type="GO" id="GO:0003677">
    <property type="term" value="F:DNA binding"/>
    <property type="evidence" value="ECO:0007669"/>
    <property type="project" value="UniProtKB-KW"/>
</dbReference>
<reference evidence="5 6" key="1">
    <citation type="submission" date="2011-01" db="EMBL/GenBank/DDBJ databases">
        <authorList>
            <person name="Durkin A.S."/>
            <person name="Madupu R."/>
            <person name="Torralba M."/>
            <person name="Gillis M."/>
            <person name="Methe B."/>
            <person name="Sutton G."/>
            <person name="Nelson K.E."/>
        </authorList>
    </citation>
    <scope>NUCLEOTIDE SEQUENCE [LARGE SCALE GENOMIC DNA]</scope>
    <source>
        <strain evidence="5 6">ACS-065-V-Col13</strain>
    </source>
</reference>
<dbReference type="Proteomes" id="UP000005286">
    <property type="component" value="Unassembled WGS sequence"/>
</dbReference>
<dbReference type="EMBL" id="AEXM01000008">
    <property type="protein sequence ID" value="EGC82722.1"/>
    <property type="molecule type" value="Genomic_DNA"/>
</dbReference>
<evidence type="ECO:0000256" key="2">
    <source>
        <dbReference type="ARBA" id="ARBA00023125"/>
    </source>
</evidence>
<dbReference type="AlphaFoldDB" id="F0GTW5"/>
<dbReference type="InterPro" id="IPR036388">
    <property type="entry name" value="WH-like_DNA-bd_sf"/>
</dbReference>
<accession>F0GTW5</accession>
<protein>
    <submittedName>
        <fullName evidence="5">Transcriptional regulator, MarR family</fullName>
    </submittedName>
</protein>
<gene>
    <name evidence="5" type="ORF">HMPREF9290_0050</name>
</gene>
<dbReference type="PATRIC" id="fig|879305.3.peg.246"/>
<proteinExistence type="predicted"/>
<keyword evidence="1" id="KW-0805">Transcription regulation</keyword>
<dbReference type="eggNOG" id="COG1846">
    <property type="taxonomic scope" value="Bacteria"/>
</dbReference>
<sequence>MDYKLESMLKIFNLLRKANGLNRERVCFYGLNDLESVVSIHLGMEEITTQKILSAKFKVPKQTINNVIMNLRDKGLVELRTDKDDKRVKNLFLTEEGKKQISEILVPINQANREMYEDLGEENVEKITEAMELLIDSIGKNFKKEDA</sequence>
<dbReference type="InterPro" id="IPR000835">
    <property type="entry name" value="HTH_MarR-typ"/>
</dbReference>
<evidence type="ECO:0000259" key="4">
    <source>
        <dbReference type="PROSITE" id="PS50995"/>
    </source>
</evidence>
<dbReference type="PROSITE" id="PS50995">
    <property type="entry name" value="HTH_MARR_2"/>
    <property type="match status" value="1"/>
</dbReference>
<organism evidence="5 6">
    <name type="scientific">Anaerococcus prevotii ACS-065-V-Col13</name>
    <dbReference type="NCBI Taxonomy" id="879305"/>
    <lineage>
        <taxon>Bacteria</taxon>
        <taxon>Bacillati</taxon>
        <taxon>Bacillota</taxon>
        <taxon>Tissierellia</taxon>
        <taxon>Tissierellales</taxon>
        <taxon>Peptoniphilaceae</taxon>
        <taxon>Anaerococcus</taxon>
    </lineage>
</organism>
<dbReference type="PANTHER" id="PTHR42756:SF1">
    <property type="entry name" value="TRANSCRIPTIONAL REPRESSOR OF EMRAB OPERON"/>
    <property type="match status" value="1"/>
</dbReference>
<dbReference type="SMART" id="SM00347">
    <property type="entry name" value="HTH_MARR"/>
    <property type="match status" value="1"/>
</dbReference>
<keyword evidence="6" id="KW-1185">Reference proteome</keyword>
<dbReference type="InterPro" id="IPR036390">
    <property type="entry name" value="WH_DNA-bd_sf"/>
</dbReference>
<dbReference type="Gene3D" id="1.10.10.10">
    <property type="entry name" value="Winged helix-like DNA-binding domain superfamily/Winged helix DNA-binding domain"/>
    <property type="match status" value="1"/>
</dbReference>
<dbReference type="SUPFAM" id="SSF46785">
    <property type="entry name" value="Winged helix' DNA-binding domain"/>
    <property type="match status" value="1"/>
</dbReference>
<keyword evidence="2" id="KW-0238">DNA-binding</keyword>
<dbReference type="Pfam" id="PF12802">
    <property type="entry name" value="MarR_2"/>
    <property type="match status" value="1"/>
</dbReference>
<dbReference type="STRING" id="879305.HMPREF9290_0050"/>
<name>F0GTW5_9FIRM</name>